<dbReference type="InterPro" id="IPR036061">
    <property type="entry name" value="CheW-like_dom_sf"/>
</dbReference>
<dbReference type="PROSITE" id="PS50851">
    <property type="entry name" value="CHEW"/>
    <property type="match status" value="1"/>
</dbReference>
<dbReference type="GO" id="GO:0006935">
    <property type="term" value="P:chemotaxis"/>
    <property type="evidence" value="ECO:0007669"/>
    <property type="project" value="InterPro"/>
</dbReference>
<evidence type="ECO:0000259" key="1">
    <source>
        <dbReference type="PROSITE" id="PS50851"/>
    </source>
</evidence>
<name>A0A212IYY1_9PROT</name>
<accession>A0A212IYY1</accession>
<organism evidence="2">
    <name type="scientific">uncultured Alphaproteobacteria bacterium</name>
    <dbReference type="NCBI Taxonomy" id="91750"/>
    <lineage>
        <taxon>Bacteria</taxon>
        <taxon>Pseudomonadati</taxon>
        <taxon>Pseudomonadota</taxon>
        <taxon>Alphaproteobacteria</taxon>
        <taxon>environmental samples</taxon>
    </lineage>
</organism>
<dbReference type="AlphaFoldDB" id="A0A212IYY1"/>
<dbReference type="PANTHER" id="PTHR22617:SF23">
    <property type="entry name" value="CHEMOTAXIS PROTEIN CHEW"/>
    <property type="match status" value="1"/>
</dbReference>
<evidence type="ECO:0000313" key="2">
    <source>
        <dbReference type="EMBL" id="SBV92377.1"/>
    </source>
</evidence>
<feature type="domain" description="CheW-like" evidence="1">
    <location>
        <begin position="21"/>
        <end position="161"/>
    </location>
</feature>
<dbReference type="Gene3D" id="2.40.50.180">
    <property type="entry name" value="CheA-289, Domain 4"/>
    <property type="match status" value="1"/>
</dbReference>
<proteinExistence type="predicted"/>
<sequence>MNQLTTTTPGRNAVAATHADEQVFVTIYVAKQLFGIPVERVQDILIPEKIAHIPLAPTEIAGAINLRGRIVTVVDVRQCLGLKPPPEGTTPMCVTVEQGAELYSLKVDSVGAVITMPTERIERNPTTLDQRWRSISVGVIQLEEELLILLDIDSLLGFAGR</sequence>
<gene>
    <name evidence="2" type="ORF">KL86APRO_10243</name>
</gene>
<dbReference type="InterPro" id="IPR002545">
    <property type="entry name" value="CheW-lke_dom"/>
</dbReference>
<dbReference type="PANTHER" id="PTHR22617">
    <property type="entry name" value="CHEMOTAXIS SENSOR HISTIDINE KINASE-RELATED"/>
    <property type="match status" value="1"/>
</dbReference>
<dbReference type="Pfam" id="PF01584">
    <property type="entry name" value="CheW"/>
    <property type="match status" value="1"/>
</dbReference>
<reference evidence="2" key="1">
    <citation type="submission" date="2016-04" db="EMBL/GenBank/DDBJ databases">
        <authorList>
            <person name="Evans L.H."/>
            <person name="Alamgir A."/>
            <person name="Owens N."/>
            <person name="Weber N.D."/>
            <person name="Virtaneva K."/>
            <person name="Barbian K."/>
            <person name="Babar A."/>
            <person name="Rosenke K."/>
        </authorList>
    </citation>
    <scope>NUCLEOTIDE SEQUENCE</scope>
    <source>
        <strain evidence="2">86</strain>
    </source>
</reference>
<protein>
    <submittedName>
        <fullName evidence="2">CheW protein</fullName>
    </submittedName>
</protein>
<dbReference type="InterPro" id="IPR039315">
    <property type="entry name" value="CheW"/>
</dbReference>
<dbReference type="EMBL" id="FLUO01000001">
    <property type="protein sequence ID" value="SBV92377.1"/>
    <property type="molecule type" value="Genomic_DNA"/>
</dbReference>
<dbReference type="SMART" id="SM00260">
    <property type="entry name" value="CheW"/>
    <property type="match status" value="1"/>
</dbReference>
<dbReference type="GO" id="GO:0007165">
    <property type="term" value="P:signal transduction"/>
    <property type="evidence" value="ECO:0007669"/>
    <property type="project" value="InterPro"/>
</dbReference>
<dbReference type="GO" id="GO:0005829">
    <property type="term" value="C:cytosol"/>
    <property type="evidence" value="ECO:0007669"/>
    <property type="project" value="TreeGrafter"/>
</dbReference>
<dbReference type="SUPFAM" id="SSF50341">
    <property type="entry name" value="CheW-like"/>
    <property type="match status" value="1"/>
</dbReference>
<dbReference type="Gene3D" id="2.30.30.40">
    <property type="entry name" value="SH3 Domains"/>
    <property type="match status" value="1"/>
</dbReference>